<feature type="compositionally biased region" description="Low complexity" evidence="1">
    <location>
        <begin position="249"/>
        <end position="260"/>
    </location>
</feature>
<sequence length="627" mass="71479">MSTAGHSVSSVDLRRARDEFILQNAPRKNIKQLAQEFFEAFNLSMKSAALDSLHASLKATKNNELARLLKEDDFKEWATRYFTLTKSQKKLSIQNIVDKERNKLQITGVLKGSKFIKSGMDLLAPEGDHIAASTSAAANPERNPTLLSTDDSRSAGTTKRHLDETIVASLETSRKRAHRKTKEGGVQRPNSRRAHEHGLQETRQPWDHERVQAHELKQRCFGEDEENTTVGTGSIIRLTEHTDVSNPITTSSSSSSTGTTVLSPVCENKVELVAAANKVHFDISTVEHVRASIGDVEVGPRFYELQREAITIVNDTRKRLDMSNLHLFLAANYVWLLDHQLPSMPHNEHESVKMHLKVDHAELPDTVTTLCTQLGREMAHTGRIRIQDRTFKDDEEENAFALFLSISKKLAKKNHAFTIRIEDTFTHGAFDPMMTYFFSEDDMTYILDWANLPSTASRARRGDPLKPDLTLQKHTFETAYVEIRSPKDERNVRFFLEDQWKLIGFAKDTIDENLRNERAVTEIPCLQVFGYQLTLYRMTFHKGLYVWQTIDTAYLPRDTHDCGSMVACLELLQTFKQILDSLNYLPYVHTPPNKAQDWMLPVELRPRATNISPTTRPLFPTTKIEYA</sequence>
<reference evidence="2" key="1">
    <citation type="journal article" date="2020" name="Fungal Divers.">
        <title>Resolving the Mortierellaceae phylogeny through synthesis of multi-gene phylogenetics and phylogenomics.</title>
        <authorList>
            <person name="Vandepol N."/>
            <person name="Liber J."/>
            <person name="Desiro A."/>
            <person name="Na H."/>
            <person name="Kennedy M."/>
            <person name="Barry K."/>
            <person name="Grigoriev I.V."/>
            <person name="Miller A.N."/>
            <person name="O'Donnell K."/>
            <person name="Stajich J.E."/>
            <person name="Bonito G."/>
        </authorList>
    </citation>
    <scope>NUCLEOTIDE SEQUENCE</scope>
    <source>
        <strain evidence="2">KOD1015</strain>
    </source>
</reference>
<comment type="caution">
    <text evidence="2">The sequence shown here is derived from an EMBL/GenBank/DDBJ whole genome shotgun (WGS) entry which is preliminary data.</text>
</comment>
<proteinExistence type="predicted"/>
<organism evidence="2 3">
    <name type="scientific">Lunasporangiospora selenospora</name>
    <dbReference type="NCBI Taxonomy" id="979761"/>
    <lineage>
        <taxon>Eukaryota</taxon>
        <taxon>Fungi</taxon>
        <taxon>Fungi incertae sedis</taxon>
        <taxon>Mucoromycota</taxon>
        <taxon>Mortierellomycotina</taxon>
        <taxon>Mortierellomycetes</taxon>
        <taxon>Mortierellales</taxon>
        <taxon>Mortierellaceae</taxon>
        <taxon>Lunasporangiospora</taxon>
    </lineage>
</organism>
<keyword evidence="3" id="KW-1185">Reference proteome</keyword>
<feature type="compositionally biased region" description="Basic and acidic residues" evidence="1">
    <location>
        <begin position="196"/>
        <end position="207"/>
    </location>
</feature>
<accession>A0A9P6KDS7</accession>
<dbReference type="Proteomes" id="UP000780801">
    <property type="component" value="Unassembled WGS sequence"/>
</dbReference>
<evidence type="ECO:0000256" key="1">
    <source>
        <dbReference type="SAM" id="MobiDB-lite"/>
    </source>
</evidence>
<evidence type="ECO:0000313" key="3">
    <source>
        <dbReference type="Proteomes" id="UP000780801"/>
    </source>
</evidence>
<feature type="region of interest" description="Disordered" evidence="1">
    <location>
        <begin position="133"/>
        <end position="207"/>
    </location>
</feature>
<feature type="compositionally biased region" description="Polar residues" evidence="1">
    <location>
        <begin position="145"/>
        <end position="157"/>
    </location>
</feature>
<feature type="region of interest" description="Disordered" evidence="1">
    <location>
        <begin position="241"/>
        <end position="260"/>
    </location>
</feature>
<gene>
    <name evidence="2" type="ORF">BGW38_001872</name>
</gene>
<name>A0A9P6KDS7_9FUNG</name>
<evidence type="ECO:0000313" key="2">
    <source>
        <dbReference type="EMBL" id="KAF9581201.1"/>
    </source>
</evidence>
<dbReference type="EMBL" id="JAABOA010001614">
    <property type="protein sequence ID" value="KAF9581201.1"/>
    <property type="molecule type" value="Genomic_DNA"/>
</dbReference>
<dbReference type="AlphaFoldDB" id="A0A9P6KDS7"/>
<dbReference type="OrthoDB" id="2446340at2759"/>
<protein>
    <submittedName>
        <fullName evidence="2">Uncharacterized protein</fullName>
    </submittedName>
</protein>